<gene>
    <name evidence="2" type="ORF">G4319_10000</name>
    <name evidence="1" type="ORF">LK487_06375</name>
</gene>
<proteinExistence type="predicted"/>
<dbReference type="RefSeq" id="WP_157579697.1">
    <property type="nucleotide sequence ID" value="NZ_CP143947.1"/>
</dbReference>
<dbReference type="Proteomes" id="UP001193670">
    <property type="component" value="Unassembled WGS sequence"/>
</dbReference>
<dbReference type="AlphaFoldDB" id="A0AAP7B2M4"/>
<comment type="caution">
    <text evidence="2">The sequence shown here is derived from an EMBL/GenBank/DDBJ whole genome shotgun (WGS) entry which is preliminary data.</text>
</comment>
<protein>
    <submittedName>
        <fullName evidence="2">Uncharacterized protein</fullName>
    </submittedName>
</protein>
<accession>A0AAP7B2M4</accession>
<evidence type="ECO:0000313" key="2">
    <source>
        <dbReference type="EMBL" id="NSC27669.1"/>
    </source>
</evidence>
<reference evidence="1" key="3">
    <citation type="submission" date="2021-10" db="EMBL/GenBank/DDBJ databases">
        <title>Collection of gut derived symbiotic bacterial strains cultured from healthy donors.</title>
        <authorList>
            <person name="Lin H."/>
            <person name="Littmann E."/>
            <person name="Claire K."/>
            <person name="Pamer E."/>
        </authorList>
    </citation>
    <scope>NUCLEOTIDE SEQUENCE</scope>
    <source>
        <strain evidence="1">MSK.22.92</strain>
    </source>
</reference>
<evidence type="ECO:0000313" key="3">
    <source>
        <dbReference type="Proteomes" id="UP001193670"/>
    </source>
</evidence>
<dbReference type="Proteomes" id="UP001197847">
    <property type="component" value="Unassembled WGS sequence"/>
</dbReference>
<evidence type="ECO:0000313" key="1">
    <source>
        <dbReference type="EMBL" id="MCC2746657.1"/>
    </source>
</evidence>
<sequence>MITNRINYSSESDDTNAGRAEMFFLFFNRTSAAGGERRQYGKVLKL</sequence>
<dbReference type="EMBL" id="JAJFBX010000007">
    <property type="protein sequence ID" value="MCC2746657.1"/>
    <property type="molecule type" value="Genomic_DNA"/>
</dbReference>
<organism evidence="2 3">
    <name type="scientific">Agathobacter rectalis</name>
    <dbReference type="NCBI Taxonomy" id="39491"/>
    <lineage>
        <taxon>Bacteria</taxon>
        <taxon>Bacillati</taxon>
        <taxon>Bacillota</taxon>
        <taxon>Clostridia</taxon>
        <taxon>Lachnospirales</taxon>
        <taxon>Lachnospiraceae</taxon>
        <taxon>Agathobacter</taxon>
    </lineage>
</organism>
<reference evidence="2" key="1">
    <citation type="journal article" date="2020" name="Cell Host Microbe">
        <title>Functional and Genomic Variation between Human-Derived Isolates of Lachnospiraceae Reveals Inter- and Intra-Species Diversity.</title>
        <authorList>
            <person name="Sorbara M.T."/>
            <person name="Littmann E.R."/>
            <person name="Fontana E."/>
            <person name="Moody T.U."/>
            <person name="Kohout C.E."/>
            <person name="Gjonbalaj M."/>
            <person name="Eaton V."/>
            <person name="Seok R."/>
            <person name="Leiner I.M."/>
            <person name="Pamer E.G."/>
        </authorList>
    </citation>
    <scope>NUCLEOTIDE SEQUENCE</scope>
    <source>
        <strain evidence="2">MSK.17.79</strain>
    </source>
</reference>
<dbReference type="EMBL" id="JAAILW010000018">
    <property type="protein sequence ID" value="NSC27669.1"/>
    <property type="molecule type" value="Genomic_DNA"/>
</dbReference>
<reference evidence="2" key="2">
    <citation type="submission" date="2020-02" db="EMBL/GenBank/DDBJ databases">
        <authorList>
            <person name="Littmann E."/>
            <person name="Sorbara M."/>
        </authorList>
    </citation>
    <scope>NUCLEOTIDE SEQUENCE</scope>
    <source>
        <strain evidence="2">MSK.17.79</strain>
    </source>
</reference>
<name>A0AAP7B2M4_9FIRM</name>